<evidence type="ECO:0000313" key="3">
    <source>
        <dbReference type="Proteomes" id="UP000276260"/>
    </source>
</evidence>
<name>A0A3P3QC30_9GAMM</name>
<evidence type="ECO:0000256" key="1">
    <source>
        <dbReference type="SAM" id="SignalP"/>
    </source>
</evidence>
<dbReference type="InterPro" id="IPR011990">
    <property type="entry name" value="TPR-like_helical_dom_sf"/>
</dbReference>
<dbReference type="Gene3D" id="1.25.40.10">
    <property type="entry name" value="Tetratricopeptide repeat domain"/>
    <property type="match status" value="1"/>
</dbReference>
<evidence type="ECO:0008006" key="4">
    <source>
        <dbReference type="Google" id="ProtNLM"/>
    </source>
</evidence>
<keyword evidence="1" id="KW-0732">Signal</keyword>
<evidence type="ECO:0000313" key="2">
    <source>
        <dbReference type="EMBL" id="RRJ18782.1"/>
    </source>
</evidence>
<dbReference type="AlphaFoldDB" id="A0A3P3QC30"/>
<keyword evidence="3" id="KW-1185">Reference proteome</keyword>
<dbReference type="Proteomes" id="UP000276260">
    <property type="component" value="Unassembled WGS sequence"/>
</dbReference>
<dbReference type="EMBL" id="RRCF01000006">
    <property type="protein sequence ID" value="RRJ18782.1"/>
    <property type="molecule type" value="Genomic_DNA"/>
</dbReference>
<sequence>MMKATSLSFGKKVAMILLASSSFVASAATGGFKMVLIEDTPGVSKIKAGLYQDGVAEATAATDKQADSFSKQMSLCVAYTHMAEFKQAEQACSSAIYAARRAEGTDSNYKREMRSFAHTNRGVARLMAQDPVAALADFQQATVLEQSHINQHNLELLNEKMKALSPVYTAATLNVTN</sequence>
<accession>A0A3P3QC30</accession>
<comment type="caution">
    <text evidence="2">The sequence shown here is derived from an EMBL/GenBank/DDBJ whole genome shotgun (WGS) entry which is preliminary data.</text>
</comment>
<reference evidence="2 3" key="1">
    <citation type="submission" date="2018-11" db="EMBL/GenBank/DDBJ databases">
        <title>Draft genome analysis of Rheinheimera mesophila isolated from an industrial waste site.</title>
        <authorList>
            <person name="Yu Q."/>
            <person name="Qi Y."/>
            <person name="Zhang H."/>
            <person name="Lu Y."/>
            <person name="Pu J."/>
        </authorList>
    </citation>
    <scope>NUCLEOTIDE SEQUENCE [LARGE SCALE GENOMIC DNA]</scope>
    <source>
        <strain evidence="2 3">IITR13</strain>
    </source>
</reference>
<organism evidence="2 3">
    <name type="scientific">Rheinheimera mesophila</name>
    <dbReference type="NCBI Taxonomy" id="1547515"/>
    <lineage>
        <taxon>Bacteria</taxon>
        <taxon>Pseudomonadati</taxon>
        <taxon>Pseudomonadota</taxon>
        <taxon>Gammaproteobacteria</taxon>
        <taxon>Chromatiales</taxon>
        <taxon>Chromatiaceae</taxon>
        <taxon>Rheinheimera</taxon>
    </lineage>
</organism>
<gene>
    <name evidence="2" type="ORF">EIK76_16305</name>
</gene>
<feature type="signal peptide" evidence="1">
    <location>
        <begin position="1"/>
        <end position="27"/>
    </location>
</feature>
<feature type="chain" id="PRO_5017972607" description="Tetratricopeptide repeat protein" evidence="1">
    <location>
        <begin position="28"/>
        <end position="177"/>
    </location>
</feature>
<proteinExistence type="predicted"/>
<dbReference type="SUPFAM" id="SSF48452">
    <property type="entry name" value="TPR-like"/>
    <property type="match status" value="1"/>
</dbReference>
<dbReference type="RefSeq" id="WP_052749244.1">
    <property type="nucleotide sequence ID" value="NZ_LAVS01000006.1"/>
</dbReference>
<protein>
    <recommendedName>
        <fullName evidence="4">Tetratricopeptide repeat protein</fullName>
    </recommendedName>
</protein>
<dbReference type="OrthoDB" id="5766095at2"/>